<evidence type="ECO:0000313" key="3">
    <source>
        <dbReference type="Proteomes" id="UP000009342"/>
    </source>
</evidence>
<name>A0ABM9Q6F9_9ENTR</name>
<evidence type="ECO:0000313" key="2">
    <source>
        <dbReference type="EMBL" id="CCJ81054.1"/>
    </source>
</evidence>
<dbReference type="Proteomes" id="UP000009342">
    <property type="component" value="Unassembled WGS sequence"/>
</dbReference>
<keyword evidence="1" id="KW-0472">Membrane</keyword>
<sequence length="64" mass="7261">MPAAAQSRRAAAIQPGVCGFIQRRVRRPVYRITSKSFKSSVLAYSDRNFLFMALMILIMRLLGQ</sequence>
<proteinExistence type="predicted"/>
<organism evidence="2 3">
    <name type="scientific">Cronobacter dublinensis 1210</name>
    <dbReference type="NCBI Taxonomy" id="1208656"/>
    <lineage>
        <taxon>Bacteria</taxon>
        <taxon>Pseudomonadati</taxon>
        <taxon>Pseudomonadota</taxon>
        <taxon>Gammaproteobacteria</taxon>
        <taxon>Enterobacterales</taxon>
        <taxon>Enterobacteriaceae</taxon>
        <taxon>Cronobacter</taxon>
    </lineage>
</organism>
<reference evidence="3" key="1">
    <citation type="journal article" date="2012" name="PLoS ONE">
        <title>Comparative analysis of genome sequences covering the seven cronobacter species.</title>
        <authorList>
            <person name="Joseph S."/>
            <person name="Desai P."/>
            <person name="Ji Y."/>
            <person name="Cummings C.A."/>
            <person name="Shih R."/>
            <person name="Degoricija L."/>
            <person name="Rico A."/>
            <person name="Brzoska P."/>
            <person name="Hamby S.E."/>
            <person name="Masood N."/>
            <person name="Hariri S."/>
            <person name="Sonbol H."/>
            <person name="Chuzhanova N."/>
            <person name="McClelland M."/>
            <person name="Furtado M.R."/>
            <person name="Forsythe S.J."/>
        </authorList>
    </citation>
    <scope>NUCLEOTIDE SEQUENCE [LARGE SCALE GENOMIC DNA]</scope>
    <source>
        <strain evidence="3">1210</strain>
    </source>
</reference>
<evidence type="ECO:0000256" key="1">
    <source>
        <dbReference type="SAM" id="Phobius"/>
    </source>
</evidence>
<keyword evidence="1" id="KW-1133">Transmembrane helix</keyword>
<comment type="caution">
    <text evidence="2">The sequence shown here is derived from an EMBL/GenBank/DDBJ whole genome shotgun (WGS) entry which is preliminary data.</text>
</comment>
<feature type="transmembrane region" description="Helical" evidence="1">
    <location>
        <begin position="41"/>
        <end position="62"/>
    </location>
</feature>
<gene>
    <name evidence="2" type="ORF">BN134_1782</name>
</gene>
<protein>
    <submittedName>
        <fullName evidence="2">Uncharacterized protein</fullName>
    </submittedName>
</protein>
<keyword evidence="3" id="KW-1185">Reference proteome</keyword>
<dbReference type="EMBL" id="CAKZ01000083">
    <property type="protein sequence ID" value="CCJ81054.1"/>
    <property type="molecule type" value="Genomic_DNA"/>
</dbReference>
<accession>A0ABM9Q6F9</accession>
<keyword evidence="1" id="KW-0812">Transmembrane</keyword>